<evidence type="ECO:0008006" key="5">
    <source>
        <dbReference type="Google" id="ProtNLM"/>
    </source>
</evidence>
<keyword evidence="4" id="KW-1185">Reference proteome</keyword>
<reference evidence="3 4" key="1">
    <citation type="submission" date="2018-03" db="EMBL/GenBank/DDBJ databases">
        <title>Genomic Encyclopedia of Archaeal and Bacterial Type Strains, Phase II (KMG-II): from individual species to whole genera.</title>
        <authorList>
            <person name="Goeker M."/>
        </authorList>
    </citation>
    <scope>NUCLEOTIDE SEQUENCE [LARGE SCALE GENOMIC DNA]</scope>
    <source>
        <strain evidence="3 4">DSM 19711</strain>
    </source>
</reference>
<dbReference type="PROSITE" id="PS51257">
    <property type="entry name" value="PROKAR_LIPOPROTEIN"/>
    <property type="match status" value="1"/>
</dbReference>
<evidence type="ECO:0000256" key="2">
    <source>
        <dbReference type="SAM" id="SignalP"/>
    </source>
</evidence>
<feature type="region of interest" description="Disordered" evidence="1">
    <location>
        <begin position="77"/>
        <end position="113"/>
    </location>
</feature>
<feature type="compositionally biased region" description="Acidic residues" evidence="1">
    <location>
        <begin position="78"/>
        <end position="92"/>
    </location>
</feature>
<feature type="region of interest" description="Disordered" evidence="1">
    <location>
        <begin position="21"/>
        <end position="51"/>
    </location>
</feature>
<evidence type="ECO:0000313" key="4">
    <source>
        <dbReference type="Proteomes" id="UP000238083"/>
    </source>
</evidence>
<organism evidence="3 4">
    <name type="scientific">Kineococcus rhizosphaerae</name>
    <dbReference type="NCBI Taxonomy" id="559628"/>
    <lineage>
        <taxon>Bacteria</taxon>
        <taxon>Bacillati</taxon>
        <taxon>Actinomycetota</taxon>
        <taxon>Actinomycetes</taxon>
        <taxon>Kineosporiales</taxon>
        <taxon>Kineosporiaceae</taxon>
        <taxon>Kineococcus</taxon>
    </lineage>
</organism>
<sequence>MRLLVLPLASLVLALGACGTQPAPGSSAASAAPTSEPTSSDDWTQTPEEAAEEAAHFDWLQGGPMATSMPTRTCVFQDDSEEGDTTPADPEETFVPSSSSCFDPQQYQTESNCTPPPDLPEGGTYGCIDFQLLTQRLVDDWNRYADAEDARNAARYGLTLEEFRAENPDRHADGSPVDAP</sequence>
<dbReference type="RefSeq" id="WP_106214558.1">
    <property type="nucleotide sequence ID" value="NZ_PVZF01000013.1"/>
</dbReference>
<protein>
    <recommendedName>
        <fullName evidence="5">Secreted protein</fullName>
    </recommendedName>
</protein>
<dbReference type="OrthoDB" id="9859051at2"/>
<feature type="compositionally biased region" description="Low complexity" evidence="1">
    <location>
        <begin position="22"/>
        <end position="40"/>
    </location>
</feature>
<gene>
    <name evidence="3" type="ORF">CLV37_113174</name>
</gene>
<comment type="caution">
    <text evidence="3">The sequence shown here is derived from an EMBL/GenBank/DDBJ whole genome shotgun (WGS) entry which is preliminary data.</text>
</comment>
<keyword evidence="2" id="KW-0732">Signal</keyword>
<proteinExistence type="predicted"/>
<dbReference type="Proteomes" id="UP000238083">
    <property type="component" value="Unassembled WGS sequence"/>
</dbReference>
<dbReference type="AlphaFoldDB" id="A0A2T0QZ19"/>
<feature type="signal peptide" evidence="2">
    <location>
        <begin position="1"/>
        <end position="19"/>
    </location>
</feature>
<name>A0A2T0QZ19_9ACTN</name>
<evidence type="ECO:0000256" key="1">
    <source>
        <dbReference type="SAM" id="MobiDB-lite"/>
    </source>
</evidence>
<accession>A0A2T0QZ19</accession>
<evidence type="ECO:0000313" key="3">
    <source>
        <dbReference type="EMBL" id="PRY11550.1"/>
    </source>
</evidence>
<dbReference type="EMBL" id="PVZF01000013">
    <property type="protein sequence ID" value="PRY11550.1"/>
    <property type="molecule type" value="Genomic_DNA"/>
</dbReference>
<feature type="compositionally biased region" description="Polar residues" evidence="1">
    <location>
        <begin position="95"/>
        <end position="113"/>
    </location>
</feature>
<feature type="chain" id="PRO_5039554563" description="Secreted protein" evidence="2">
    <location>
        <begin position="20"/>
        <end position="180"/>
    </location>
</feature>